<dbReference type="Pfam" id="PF01551">
    <property type="entry name" value="Peptidase_M23"/>
    <property type="match status" value="1"/>
</dbReference>
<sequence>MERYNLPVGGIEVTIGRKETTKLDEVHAITSSSEVRAQFQQRQPSLLNPAQTPKNKIPHAKASTHQAKSKPPKPLKTRTFNYVLSRSLFVIAALAALGNIPVHSTVMLSDRSDLELGDEAQAAILRQAKHTEQLNLPTVTETYAGYEMEALPSANHGEWTFYPIVAGTSIEEVLAELNVTTHLAALMADPDNEKVLSNLQTGNKVFIQVSEETVKQIIYATGKRTAYIISLQDGKYLGRWDNEVFEEQHNRVAFTVHNPFHYEANKAGLPISITRQLSKVFKEDVDFRQIAIGDQVSVIFEDFFYQSERIFSQNILAAEFNHKGEAYQRIRFQLASGKTRYLRPDEETELKQVAFNRLPLKGAGRLSSGFGSRAHPVFRFRRMHAGTDFAAPYGTPIYATGDGTVQYVGRKGGYGKVIELSHGDGISTLYGHMSNYQKGLASGNSVKRGDVIGYVGSTGTSTGNHVHYEFKINGAPQDPMSVALPEKGVLSPVEMKNFKEHARNLTNQLIKLRETAAIERNVRREFGG</sequence>
<dbReference type="GO" id="GO:0046872">
    <property type="term" value="F:metal ion binding"/>
    <property type="evidence" value="ECO:0007669"/>
    <property type="project" value="UniProtKB-KW"/>
</dbReference>
<dbReference type="InterPro" id="IPR011055">
    <property type="entry name" value="Dup_hybrid_motif"/>
</dbReference>
<dbReference type="InterPro" id="IPR016047">
    <property type="entry name" value="M23ase_b-sheet_dom"/>
</dbReference>
<keyword evidence="6" id="KW-0482">Metalloprotease</keyword>
<dbReference type="Proteomes" id="UP000190460">
    <property type="component" value="Unassembled WGS sequence"/>
</dbReference>
<feature type="region of interest" description="Disordered" evidence="7">
    <location>
        <begin position="40"/>
        <end position="74"/>
    </location>
</feature>
<gene>
    <name evidence="9" type="ORF">SAMN02745130_03857</name>
</gene>
<dbReference type="STRING" id="92487.SAMN02745130_03857"/>
<evidence type="ECO:0000313" key="9">
    <source>
        <dbReference type="EMBL" id="SKA96229.1"/>
    </source>
</evidence>
<evidence type="ECO:0000256" key="5">
    <source>
        <dbReference type="ARBA" id="ARBA00022833"/>
    </source>
</evidence>
<organism evidence="9 10">
    <name type="scientific">Thiothrix eikelboomii</name>
    <dbReference type="NCBI Taxonomy" id="92487"/>
    <lineage>
        <taxon>Bacteria</taxon>
        <taxon>Pseudomonadati</taxon>
        <taxon>Pseudomonadota</taxon>
        <taxon>Gammaproteobacteria</taxon>
        <taxon>Thiotrichales</taxon>
        <taxon>Thiotrichaceae</taxon>
        <taxon>Thiothrix</taxon>
    </lineage>
</organism>
<evidence type="ECO:0000256" key="4">
    <source>
        <dbReference type="ARBA" id="ARBA00022801"/>
    </source>
</evidence>
<dbReference type="PANTHER" id="PTHR21666">
    <property type="entry name" value="PEPTIDASE-RELATED"/>
    <property type="match status" value="1"/>
</dbReference>
<evidence type="ECO:0000256" key="6">
    <source>
        <dbReference type="ARBA" id="ARBA00023049"/>
    </source>
</evidence>
<proteinExistence type="predicted"/>
<keyword evidence="3" id="KW-0479">Metal-binding</keyword>
<dbReference type="RefSeq" id="WP_078924269.1">
    <property type="nucleotide sequence ID" value="NZ_FUYB01000034.1"/>
</dbReference>
<dbReference type="PANTHER" id="PTHR21666:SF288">
    <property type="entry name" value="CELL DIVISION PROTEIN YTFB"/>
    <property type="match status" value="1"/>
</dbReference>
<evidence type="ECO:0000256" key="2">
    <source>
        <dbReference type="ARBA" id="ARBA00022670"/>
    </source>
</evidence>
<feature type="compositionally biased region" description="Polar residues" evidence="7">
    <location>
        <begin position="40"/>
        <end position="54"/>
    </location>
</feature>
<evidence type="ECO:0000313" key="10">
    <source>
        <dbReference type="Proteomes" id="UP000190460"/>
    </source>
</evidence>
<evidence type="ECO:0000256" key="1">
    <source>
        <dbReference type="ARBA" id="ARBA00001947"/>
    </source>
</evidence>
<comment type="cofactor">
    <cofactor evidence="1">
        <name>Zn(2+)</name>
        <dbReference type="ChEBI" id="CHEBI:29105"/>
    </cofactor>
</comment>
<dbReference type="GO" id="GO:0006508">
    <property type="term" value="P:proteolysis"/>
    <property type="evidence" value="ECO:0007669"/>
    <property type="project" value="UniProtKB-KW"/>
</dbReference>
<keyword evidence="5" id="KW-0862">Zinc</keyword>
<dbReference type="GO" id="GO:0004222">
    <property type="term" value="F:metalloendopeptidase activity"/>
    <property type="evidence" value="ECO:0007669"/>
    <property type="project" value="TreeGrafter"/>
</dbReference>
<dbReference type="OrthoDB" id="9805070at2"/>
<dbReference type="Gene3D" id="3.10.450.350">
    <property type="match status" value="1"/>
</dbReference>
<dbReference type="SUPFAM" id="SSF51261">
    <property type="entry name" value="Duplicated hybrid motif"/>
    <property type="match status" value="1"/>
</dbReference>
<protein>
    <submittedName>
        <fullName evidence="9">Murein DD-endopeptidase MepM and murein hydrolase activator NlpD, contain LysM domain</fullName>
    </submittedName>
</protein>
<dbReference type="CDD" id="cd12797">
    <property type="entry name" value="M23_peptidase"/>
    <property type="match status" value="1"/>
</dbReference>
<name>A0A1T4Y345_9GAMM</name>
<reference evidence="10" key="1">
    <citation type="submission" date="2017-02" db="EMBL/GenBank/DDBJ databases">
        <authorList>
            <person name="Varghese N."/>
            <person name="Submissions S."/>
        </authorList>
    </citation>
    <scope>NUCLEOTIDE SEQUENCE [LARGE SCALE GENOMIC DNA]</scope>
    <source>
        <strain evidence="10">ATCC 49788</strain>
    </source>
</reference>
<keyword evidence="10" id="KW-1185">Reference proteome</keyword>
<keyword evidence="4 9" id="KW-0378">Hydrolase</keyword>
<keyword evidence="2" id="KW-0645">Protease</keyword>
<accession>A0A1T4Y345</accession>
<dbReference type="InterPro" id="IPR050570">
    <property type="entry name" value="Cell_wall_metabolism_enzyme"/>
</dbReference>
<evidence type="ECO:0000259" key="8">
    <source>
        <dbReference type="Pfam" id="PF01551"/>
    </source>
</evidence>
<dbReference type="AlphaFoldDB" id="A0A1T4Y345"/>
<evidence type="ECO:0000256" key="3">
    <source>
        <dbReference type="ARBA" id="ARBA00022723"/>
    </source>
</evidence>
<evidence type="ECO:0000256" key="7">
    <source>
        <dbReference type="SAM" id="MobiDB-lite"/>
    </source>
</evidence>
<dbReference type="Gene3D" id="2.70.70.10">
    <property type="entry name" value="Glucose Permease (Domain IIA)"/>
    <property type="match status" value="1"/>
</dbReference>
<feature type="domain" description="M23ase beta-sheet core" evidence="8">
    <location>
        <begin position="382"/>
        <end position="479"/>
    </location>
</feature>
<dbReference type="EMBL" id="FUYB01000034">
    <property type="protein sequence ID" value="SKA96229.1"/>
    <property type="molecule type" value="Genomic_DNA"/>
</dbReference>